<dbReference type="AlphaFoldDB" id="A0A062TZ54"/>
<dbReference type="OrthoDB" id="9795554at2"/>
<dbReference type="Gene3D" id="3.40.50.1110">
    <property type="entry name" value="SGNH hydrolase"/>
    <property type="match status" value="2"/>
</dbReference>
<dbReference type="InterPro" id="IPR005181">
    <property type="entry name" value="SASA"/>
</dbReference>
<evidence type="ECO:0000259" key="1">
    <source>
        <dbReference type="Pfam" id="PF03629"/>
    </source>
</evidence>
<feature type="domain" description="Sialate O-acetylesterase" evidence="1">
    <location>
        <begin position="429"/>
        <end position="523"/>
    </location>
</feature>
<dbReference type="EMBL" id="AWFB01000050">
    <property type="protein sequence ID" value="RAN31418.1"/>
    <property type="molecule type" value="Genomic_DNA"/>
</dbReference>
<dbReference type="InterPro" id="IPR039329">
    <property type="entry name" value="SIAE"/>
</dbReference>
<dbReference type="Proteomes" id="UP000249123">
    <property type="component" value="Unassembled WGS sequence"/>
</dbReference>
<dbReference type="STRING" id="1280941.HY2_16260"/>
<dbReference type="SUPFAM" id="SSF49785">
    <property type="entry name" value="Galactose-binding domain-like"/>
    <property type="match status" value="1"/>
</dbReference>
<gene>
    <name evidence="2" type="ORF">HY3_16670</name>
</gene>
<name>A0A062TZ54_9PROT</name>
<comment type="caution">
    <text evidence="2">The sequence shown here is derived from an EMBL/GenBank/DDBJ whole genome shotgun (WGS) entry which is preliminary data.</text>
</comment>
<organism evidence="2 3">
    <name type="scientific">Hyphomonas pacifica</name>
    <dbReference type="NCBI Taxonomy" id="1280941"/>
    <lineage>
        <taxon>Bacteria</taxon>
        <taxon>Pseudomonadati</taxon>
        <taxon>Pseudomonadota</taxon>
        <taxon>Alphaproteobacteria</taxon>
        <taxon>Hyphomonadales</taxon>
        <taxon>Hyphomonadaceae</taxon>
        <taxon>Hyphomonas</taxon>
    </lineage>
</organism>
<evidence type="ECO:0000313" key="3">
    <source>
        <dbReference type="Proteomes" id="UP000249123"/>
    </source>
</evidence>
<evidence type="ECO:0000313" key="2">
    <source>
        <dbReference type="EMBL" id="RAN31418.1"/>
    </source>
</evidence>
<accession>A0A062TZ54</accession>
<dbReference type="Pfam" id="PF03629">
    <property type="entry name" value="SASA"/>
    <property type="match status" value="1"/>
</dbReference>
<dbReference type="GO" id="GO:0001681">
    <property type="term" value="F:sialate O-acetylesterase activity"/>
    <property type="evidence" value="ECO:0007669"/>
    <property type="project" value="InterPro"/>
</dbReference>
<dbReference type="PANTHER" id="PTHR22901">
    <property type="entry name" value="SIALATE O-ACETYLESTERASE"/>
    <property type="match status" value="1"/>
</dbReference>
<dbReference type="GO" id="GO:0005975">
    <property type="term" value="P:carbohydrate metabolic process"/>
    <property type="evidence" value="ECO:0007669"/>
    <property type="project" value="TreeGrafter"/>
</dbReference>
<dbReference type="InterPro" id="IPR008979">
    <property type="entry name" value="Galactose-bd-like_sf"/>
</dbReference>
<dbReference type="InterPro" id="IPR036514">
    <property type="entry name" value="SGNH_hydro_sf"/>
</dbReference>
<dbReference type="PANTHER" id="PTHR22901:SF0">
    <property type="entry name" value="SIALATE O-ACETYLESTERASE"/>
    <property type="match status" value="1"/>
</dbReference>
<protein>
    <recommendedName>
        <fullName evidence="1">Sialate O-acetylesterase domain-containing protein</fullName>
    </recommendedName>
</protein>
<dbReference type="SUPFAM" id="SSF52266">
    <property type="entry name" value="SGNH hydrolase"/>
    <property type="match status" value="1"/>
</dbReference>
<keyword evidence="3" id="KW-1185">Reference proteome</keyword>
<sequence length="648" mass="70044">MAFGKWSFTSAAALLLAGSALAEAPKLADVFGDHMVIQRDAAVAIFGEAEPGDMLMVKLDDAVKQVTAGRDGRWWAEFPALAGGSAHTITLEQNDAVVDSAEDVLAGDVFLCSGQSNMEYPLSRVNYGEREVEAANHERLRLLQISKVLSLTPERDLPEGDAWAISSPDSAKDFSALCYFTGRELMKAHDVPVGLINSSWGGSRIEPWIDGNLMRAQPQYTAQLDLLETYRDDPLAGMKAYAEMWQKAWLADPANQGAKPWEDDAAGIWKSVPGSMSDWQAWGDPELEHHYGMVWHKVSFTLTREQAKQDATVHLGAMDDTDFTWLNGTPIGSTFSWGGNRDYEVPARLLKPGKNTLLVNVHNDWASGGMSGPDEAMKVELADGSAVSLAQGWSYQKVPSSVKVPPPAPWFTIKGYTMTHNAMIAPLAGIRLKGAMWYQGESNAGEGEAYEGLLGLLMKDWRQKFGADLPVMVVQLPRFGALPVKAGEPGWGVIRESMRRATEADDKAGLVVTIDLGDTVDIHPTNKLAVAERAVRLANDLIYGEAVTGPSGPEVASGTRDGDVIRVTFEGVEEGLQTISSGTVFGFEVCLEDGMCRFANASLEGDAAVIEAEGEPVTEVRYCQGDSPLCNLFDGNGLPAGPFWAAVE</sequence>
<reference evidence="2 3" key="1">
    <citation type="submission" date="2013-04" db="EMBL/GenBank/DDBJ databases">
        <title>Hyphomonas sp. T24B3 Genome Sequencing.</title>
        <authorList>
            <person name="Lai Q."/>
            <person name="Shao Z."/>
        </authorList>
    </citation>
    <scope>NUCLEOTIDE SEQUENCE [LARGE SCALE GENOMIC DNA]</scope>
    <source>
        <strain evidence="2 3">T24B3</strain>
    </source>
</reference>
<proteinExistence type="predicted"/>
<dbReference type="eggNOG" id="COG3250">
    <property type="taxonomic scope" value="Bacteria"/>
</dbReference>
<dbReference type="RefSeq" id="WP_034828524.1">
    <property type="nucleotide sequence ID" value="NZ_AWFA01000049.1"/>
</dbReference>